<evidence type="ECO:0000313" key="3">
    <source>
        <dbReference type="Proteomes" id="UP000638313"/>
    </source>
</evidence>
<comment type="caution">
    <text evidence="2">The sequence shown here is derived from an EMBL/GenBank/DDBJ whole genome shotgun (WGS) entry which is preliminary data.</text>
</comment>
<dbReference type="GO" id="GO:0006524">
    <property type="term" value="P:alanine catabolic process"/>
    <property type="evidence" value="ECO:0007669"/>
    <property type="project" value="TreeGrafter"/>
</dbReference>
<evidence type="ECO:0000259" key="1">
    <source>
        <dbReference type="SMART" id="SM01003"/>
    </source>
</evidence>
<dbReference type="SUPFAM" id="SSF52283">
    <property type="entry name" value="Formate/glycerate dehydrogenase catalytic domain-like"/>
    <property type="match status" value="1"/>
</dbReference>
<dbReference type="Gene3D" id="3.40.50.720">
    <property type="entry name" value="NAD(P)-binding Rossmann-like Domain"/>
    <property type="match status" value="1"/>
</dbReference>
<accession>A0A919E976</accession>
<organism evidence="2 3">
    <name type="scientific">Streptomyces mashuensis</name>
    <dbReference type="NCBI Taxonomy" id="33904"/>
    <lineage>
        <taxon>Bacteria</taxon>
        <taxon>Bacillati</taxon>
        <taxon>Actinomycetota</taxon>
        <taxon>Actinomycetes</taxon>
        <taxon>Kitasatosporales</taxon>
        <taxon>Streptomycetaceae</taxon>
        <taxon>Streptomyces</taxon>
    </lineage>
</organism>
<proteinExistence type="predicted"/>
<dbReference type="RefSeq" id="WP_190127597.1">
    <property type="nucleotide sequence ID" value="NZ_BNBD01000001.1"/>
</dbReference>
<feature type="domain" description="Alanine dehydrogenase/pyridine nucleotide transhydrogenase N-terminal" evidence="1">
    <location>
        <begin position="17"/>
        <end position="155"/>
    </location>
</feature>
<evidence type="ECO:0000313" key="2">
    <source>
        <dbReference type="EMBL" id="GHF26448.1"/>
    </source>
</evidence>
<reference evidence="2" key="1">
    <citation type="journal article" date="2014" name="Int. J. Syst. Evol. Microbiol.">
        <title>Complete genome sequence of Corynebacterium casei LMG S-19264T (=DSM 44701T), isolated from a smear-ripened cheese.</title>
        <authorList>
            <consortium name="US DOE Joint Genome Institute (JGI-PGF)"/>
            <person name="Walter F."/>
            <person name="Albersmeier A."/>
            <person name="Kalinowski J."/>
            <person name="Ruckert C."/>
        </authorList>
    </citation>
    <scope>NUCLEOTIDE SEQUENCE</scope>
    <source>
        <strain evidence="2">JCM 4059</strain>
    </source>
</reference>
<dbReference type="SMART" id="SM01003">
    <property type="entry name" value="AlaDh_PNT_N"/>
    <property type="match status" value="1"/>
</dbReference>
<dbReference type="AlphaFoldDB" id="A0A919E976"/>
<dbReference type="Proteomes" id="UP000638313">
    <property type="component" value="Unassembled WGS sequence"/>
</dbReference>
<dbReference type="Pfam" id="PF05222">
    <property type="entry name" value="AlaDh_PNT_N"/>
    <property type="match status" value="1"/>
</dbReference>
<dbReference type="InterPro" id="IPR007886">
    <property type="entry name" value="AlaDH/PNT_N"/>
</dbReference>
<dbReference type="EMBL" id="BNBD01000001">
    <property type="protein sequence ID" value="GHF26448.1"/>
    <property type="molecule type" value="Genomic_DNA"/>
</dbReference>
<dbReference type="PANTHER" id="PTHR42795:SF1">
    <property type="entry name" value="ALANINE DEHYDROGENASE"/>
    <property type="match status" value="1"/>
</dbReference>
<dbReference type="GO" id="GO:0000286">
    <property type="term" value="F:alanine dehydrogenase activity"/>
    <property type="evidence" value="ECO:0007669"/>
    <property type="project" value="TreeGrafter"/>
</dbReference>
<protein>
    <recommendedName>
        <fullName evidence="1">Alanine dehydrogenase/pyridine nucleotide transhydrogenase N-terminal domain-containing protein</fullName>
    </recommendedName>
</protein>
<dbReference type="PANTHER" id="PTHR42795">
    <property type="entry name" value="ALANINE DEHYDROGENASE"/>
    <property type="match status" value="1"/>
</dbReference>
<keyword evidence="3" id="KW-1185">Reference proteome</keyword>
<sequence length="478" mass="49708">MSVRTVPSGTGPFRAIGLAAERRSPENPDGAEIRAALTPAGVAALVRHGCAVAVERGAGTALGLPDAAYAAAGAALQDHDALYRDKDLVIKLKGPAHRDLARMDPGSTLLCMVHARSVPERVAVAEEHGVNLLAMEEIRECPERLPDALLRARLAMRAVLGRAPDPPGDLALAFTFAEAPAGASTGLAAELFGALQYAARCRPAALRVVGSPALARGAFAVPCAELVALARALPAARVDAYRASLPVRRFGRRRIHCLHETGRAGARFGVGLALRRCHGPAAAAGLSTVVLGYGNVAFGALDECLRQGVAAVEVLTRRTALRPAVRRHLATADLVVNGIELAPRLRGRHYVITDDDLGTVLRPGTVVVDLVGGCPGNRTPVQPVVSSTSPLRPCVVRAGVHLASVWGWPLLGFARESAERYSAQIVRLLLEDEHLADGLATAPPGVRRALVAGPAAARCGPPLPGPSPDVALSATLNG</sequence>
<name>A0A919E976_9ACTN</name>
<reference evidence="2" key="2">
    <citation type="submission" date="2020-09" db="EMBL/GenBank/DDBJ databases">
        <authorList>
            <person name="Sun Q."/>
            <person name="Ohkuma M."/>
        </authorList>
    </citation>
    <scope>NUCLEOTIDE SEQUENCE</scope>
    <source>
        <strain evidence="2">JCM 4059</strain>
    </source>
</reference>
<gene>
    <name evidence="2" type="ORF">GCM10010218_04110</name>
</gene>
<dbReference type="GO" id="GO:0005886">
    <property type="term" value="C:plasma membrane"/>
    <property type="evidence" value="ECO:0007669"/>
    <property type="project" value="TreeGrafter"/>
</dbReference>